<dbReference type="PROSITE" id="PS50110">
    <property type="entry name" value="RESPONSE_REGULATORY"/>
    <property type="match status" value="1"/>
</dbReference>
<proteinExistence type="predicted"/>
<reference evidence="3 4" key="1">
    <citation type="submission" date="2015-03" db="EMBL/GenBank/DDBJ databases">
        <authorList>
            <person name="Lepp D."/>
            <person name="Hassan Y.I."/>
            <person name="Li X.-Z."/>
            <person name="Zhou T."/>
        </authorList>
    </citation>
    <scope>NUCLEOTIDE SEQUENCE [LARGE SCALE GENOMIC DNA]</scope>
    <source>
        <strain evidence="3 4">Cr7-05</strain>
    </source>
</reference>
<comment type="caution">
    <text evidence="1">Lacks conserved residue(s) required for the propagation of feature annotation.</text>
</comment>
<name>A0ABR5DVU2_9HYPH</name>
<sequence length="139" mass="14985">MTTSATGSIRDLTTRSGRTMLRGSPVLIVEEEFLIALDIQQMLEALGVGQTLFARNASEARQLRQHWPDLALAIIELRLDHSHNQQLPTELSAAGVPLVITTGDIGLSRNITSAVPILVKPIPEETMASAIARALAINP</sequence>
<dbReference type="InterPro" id="IPR011006">
    <property type="entry name" value="CheY-like_superfamily"/>
</dbReference>
<keyword evidence="4" id="KW-1185">Reference proteome</keyword>
<protein>
    <recommendedName>
        <fullName evidence="2">Response regulatory domain-containing protein</fullName>
    </recommendedName>
</protein>
<dbReference type="InterPro" id="IPR001789">
    <property type="entry name" value="Sig_transdc_resp-reg_receiver"/>
</dbReference>
<dbReference type="SUPFAM" id="SSF52172">
    <property type="entry name" value="CheY-like"/>
    <property type="match status" value="1"/>
</dbReference>
<evidence type="ECO:0000259" key="2">
    <source>
        <dbReference type="PROSITE" id="PS50110"/>
    </source>
</evidence>
<feature type="domain" description="Response regulatory" evidence="2">
    <location>
        <begin position="25"/>
        <end position="135"/>
    </location>
</feature>
<evidence type="ECO:0000256" key="1">
    <source>
        <dbReference type="PROSITE-ProRule" id="PRU00169"/>
    </source>
</evidence>
<dbReference type="Proteomes" id="UP000033519">
    <property type="component" value="Unassembled WGS sequence"/>
</dbReference>
<comment type="caution">
    <text evidence="3">The sequence shown here is derived from an EMBL/GenBank/DDBJ whole genome shotgun (WGS) entry which is preliminary data.</text>
</comment>
<organism evidence="3 4">
    <name type="scientific">Devosia psychrophila</name>
    <dbReference type="NCBI Taxonomy" id="728005"/>
    <lineage>
        <taxon>Bacteria</taxon>
        <taxon>Pseudomonadati</taxon>
        <taxon>Pseudomonadota</taxon>
        <taxon>Alphaproteobacteria</taxon>
        <taxon>Hyphomicrobiales</taxon>
        <taxon>Devosiaceae</taxon>
        <taxon>Devosia</taxon>
    </lineage>
</organism>
<dbReference type="EMBL" id="LAPV01000141">
    <property type="protein sequence ID" value="KKC32138.1"/>
    <property type="molecule type" value="Genomic_DNA"/>
</dbReference>
<accession>A0ABR5DVU2</accession>
<evidence type="ECO:0000313" key="3">
    <source>
        <dbReference type="EMBL" id="KKC32138.1"/>
    </source>
</evidence>
<gene>
    <name evidence="3" type="ORF">WH91_15315</name>
</gene>
<evidence type="ECO:0000313" key="4">
    <source>
        <dbReference type="Proteomes" id="UP000033519"/>
    </source>
</evidence>
<dbReference type="Gene3D" id="3.40.50.2300">
    <property type="match status" value="1"/>
</dbReference>